<dbReference type="SUPFAM" id="SSF56037">
    <property type="entry name" value="PheT/TilS domain"/>
    <property type="match status" value="1"/>
</dbReference>
<keyword evidence="3 8" id="KW-0436">Ligase</keyword>
<dbReference type="Gene3D" id="3.30.465.60">
    <property type="match status" value="1"/>
</dbReference>
<evidence type="ECO:0000256" key="5">
    <source>
        <dbReference type="ARBA" id="ARBA00022741"/>
    </source>
</evidence>
<evidence type="ECO:0000256" key="1">
    <source>
        <dbReference type="ARBA" id="ARBA00004496"/>
    </source>
</evidence>
<organism evidence="10 11">
    <name type="scientific">Sporolactobacillus kofuensis</name>
    <dbReference type="NCBI Taxonomy" id="269672"/>
    <lineage>
        <taxon>Bacteria</taxon>
        <taxon>Bacillati</taxon>
        <taxon>Bacillota</taxon>
        <taxon>Bacilli</taxon>
        <taxon>Bacillales</taxon>
        <taxon>Sporolactobacillaceae</taxon>
        <taxon>Sporolactobacillus</taxon>
    </lineage>
</organism>
<evidence type="ECO:0000313" key="11">
    <source>
        <dbReference type="Proteomes" id="UP001596267"/>
    </source>
</evidence>
<gene>
    <name evidence="8 10" type="primary">tilS</name>
    <name evidence="10" type="ORF">ACFP7A_12875</name>
</gene>
<evidence type="ECO:0000256" key="6">
    <source>
        <dbReference type="ARBA" id="ARBA00022840"/>
    </source>
</evidence>
<keyword evidence="6 8" id="KW-0067">ATP-binding</keyword>
<sequence>MTFEETVTMFIMKHQMIRTGDRLLLGVSGGADSMALLQYFYKKRATWKLELAVCSVDHMLRGAESAEDVKYVASFCKNKDILFIGKTVDVRAYSKKKKISVETAARELRYRAFAEALHECRADLLVLAHHGDDQIETMLMRQVRGTVGMGRVGIPVKRVFNDKLIIRPFLSQTKKAIEHYCIDNGIVARQDATNESEEHTRNRFRMAVLPFLKQENPSVHLKFQYESECLAEDEALLQELAEKKLPEVVLEEDKEKYALSIPKLLGIHPALQRRTIHLLLCYLYTNQQMKPMHQPIHIEQLLQLLRSDRSSGRTVFPKGLSARKSYTYCWIGFMPKSREISEQVELCIPGETRCAAGCFKAEYITVEEFKKGVHDPSHLIVDTNAVSLPLFVRTFRHGDRMRPNGMSGDQKIQRIFINEKVDRDQRALWPLVTDGEGRVLWLPLLRRGSALPVDLTADKTNYLKLKFIPFAGFGRTQA</sequence>
<evidence type="ECO:0000256" key="7">
    <source>
        <dbReference type="ARBA" id="ARBA00048539"/>
    </source>
</evidence>
<accession>A0ABW1WGY8</accession>
<dbReference type="GO" id="GO:0032267">
    <property type="term" value="F:tRNA(Ile)-lysidine synthase activity"/>
    <property type="evidence" value="ECO:0007669"/>
    <property type="project" value="UniProtKB-EC"/>
</dbReference>
<dbReference type="HAMAP" id="MF_01161">
    <property type="entry name" value="tRNA_Ile_lys_synt"/>
    <property type="match status" value="1"/>
</dbReference>
<dbReference type="Pfam" id="PF01171">
    <property type="entry name" value="ATP_bind_3"/>
    <property type="match status" value="1"/>
</dbReference>
<dbReference type="Pfam" id="PF11734">
    <property type="entry name" value="TilS_C"/>
    <property type="match status" value="1"/>
</dbReference>
<dbReference type="InterPro" id="IPR012094">
    <property type="entry name" value="tRNA_Ile_lys_synt"/>
</dbReference>
<evidence type="ECO:0000256" key="8">
    <source>
        <dbReference type="HAMAP-Rule" id="MF_01161"/>
    </source>
</evidence>
<name>A0ABW1WGY8_9BACL</name>
<proteinExistence type="inferred from homology"/>
<dbReference type="PANTHER" id="PTHR43033:SF1">
    <property type="entry name" value="TRNA(ILE)-LYSIDINE SYNTHASE-RELATED"/>
    <property type="match status" value="1"/>
</dbReference>
<dbReference type="Proteomes" id="UP001596267">
    <property type="component" value="Unassembled WGS sequence"/>
</dbReference>
<evidence type="ECO:0000259" key="9">
    <source>
        <dbReference type="SMART" id="SM00977"/>
    </source>
</evidence>
<reference evidence="11" key="1">
    <citation type="journal article" date="2019" name="Int. J. Syst. Evol. Microbiol.">
        <title>The Global Catalogue of Microorganisms (GCM) 10K type strain sequencing project: providing services to taxonomists for standard genome sequencing and annotation.</title>
        <authorList>
            <consortium name="The Broad Institute Genomics Platform"/>
            <consortium name="The Broad Institute Genome Sequencing Center for Infectious Disease"/>
            <person name="Wu L."/>
            <person name="Ma J."/>
        </authorList>
    </citation>
    <scope>NUCLEOTIDE SEQUENCE [LARGE SCALE GENOMIC DNA]</scope>
    <source>
        <strain evidence="11">CCUG 42001</strain>
    </source>
</reference>
<evidence type="ECO:0000313" key="10">
    <source>
        <dbReference type="EMBL" id="MFC6387493.1"/>
    </source>
</evidence>
<dbReference type="InterPro" id="IPR011063">
    <property type="entry name" value="TilS/TtcA_N"/>
</dbReference>
<dbReference type="InterPro" id="IPR015262">
    <property type="entry name" value="tRNA_Ile_lys_synt_subst-bd"/>
</dbReference>
<dbReference type="SUPFAM" id="SSF52402">
    <property type="entry name" value="Adenine nucleotide alpha hydrolases-like"/>
    <property type="match status" value="1"/>
</dbReference>
<evidence type="ECO:0000256" key="4">
    <source>
        <dbReference type="ARBA" id="ARBA00022694"/>
    </source>
</evidence>
<keyword evidence="2 8" id="KW-0963">Cytoplasm</keyword>
<dbReference type="PANTHER" id="PTHR43033">
    <property type="entry name" value="TRNA(ILE)-LYSIDINE SYNTHASE-RELATED"/>
    <property type="match status" value="1"/>
</dbReference>
<dbReference type="InterPro" id="IPR012795">
    <property type="entry name" value="tRNA_Ile_lys_synt_N"/>
</dbReference>
<keyword evidence="11" id="KW-1185">Reference proteome</keyword>
<evidence type="ECO:0000256" key="3">
    <source>
        <dbReference type="ARBA" id="ARBA00022598"/>
    </source>
</evidence>
<dbReference type="NCBIfam" id="TIGR02433">
    <property type="entry name" value="lysidine_TilS_C"/>
    <property type="match status" value="1"/>
</dbReference>
<dbReference type="InterPro" id="IPR012796">
    <property type="entry name" value="Lysidine-tRNA-synth_C"/>
</dbReference>
<dbReference type="NCBIfam" id="TIGR02432">
    <property type="entry name" value="lysidine_TilS_N"/>
    <property type="match status" value="1"/>
</dbReference>
<dbReference type="Pfam" id="PF09179">
    <property type="entry name" value="TilS"/>
    <property type="match status" value="1"/>
</dbReference>
<evidence type="ECO:0000256" key="2">
    <source>
        <dbReference type="ARBA" id="ARBA00022490"/>
    </source>
</evidence>
<comment type="caution">
    <text evidence="10">The sequence shown here is derived from an EMBL/GenBank/DDBJ whole genome shotgun (WGS) entry which is preliminary data.</text>
</comment>
<comment type="catalytic activity">
    <reaction evidence="7 8">
        <text>cytidine(34) in tRNA(Ile2) + L-lysine + ATP = lysidine(34) in tRNA(Ile2) + AMP + diphosphate + H(+)</text>
        <dbReference type="Rhea" id="RHEA:43744"/>
        <dbReference type="Rhea" id="RHEA-COMP:10625"/>
        <dbReference type="Rhea" id="RHEA-COMP:10670"/>
        <dbReference type="ChEBI" id="CHEBI:15378"/>
        <dbReference type="ChEBI" id="CHEBI:30616"/>
        <dbReference type="ChEBI" id="CHEBI:32551"/>
        <dbReference type="ChEBI" id="CHEBI:33019"/>
        <dbReference type="ChEBI" id="CHEBI:82748"/>
        <dbReference type="ChEBI" id="CHEBI:83665"/>
        <dbReference type="ChEBI" id="CHEBI:456215"/>
        <dbReference type="EC" id="6.3.4.19"/>
    </reaction>
</comment>
<protein>
    <recommendedName>
        <fullName evidence="8">tRNA(Ile)-lysidine synthase</fullName>
        <ecNumber evidence="8">6.3.4.19</ecNumber>
    </recommendedName>
    <alternativeName>
        <fullName evidence="8">tRNA(Ile)-2-lysyl-cytidine synthase</fullName>
    </alternativeName>
    <alternativeName>
        <fullName evidence="8">tRNA(Ile)-lysidine synthetase</fullName>
    </alternativeName>
</protein>
<comment type="function">
    <text evidence="8">Ligates lysine onto the cytidine present at position 34 of the AUA codon-specific tRNA(Ile) that contains the anticodon CAU, in an ATP-dependent manner. Cytidine is converted to lysidine, thus changing the amino acid specificity of the tRNA from methionine to isoleucine.</text>
</comment>
<comment type="subcellular location">
    <subcellularLocation>
        <location evidence="1 8">Cytoplasm</location>
    </subcellularLocation>
</comment>
<dbReference type="SMART" id="SM00977">
    <property type="entry name" value="TilS_C"/>
    <property type="match status" value="1"/>
</dbReference>
<dbReference type="RefSeq" id="WP_253077242.1">
    <property type="nucleotide sequence ID" value="NZ_JAMXWN010000017.1"/>
</dbReference>
<feature type="domain" description="Lysidine-tRNA(Ile) synthetase C-terminal" evidence="9">
    <location>
        <begin position="390"/>
        <end position="453"/>
    </location>
</feature>
<keyword evidence="5 8" id="KW-0547">Nucleotide-binding</keyword>
<dbReference type="SUPFAM" id="SSF82829">
    <property type="entry name" value="MesJ substrate recognition domain-like"/>
    <property type="match status" value="1"/>
</dbReference>
<feature type="binding site" evidence="8">
    <location>
        <begin position="28"/>
        <end position="33"/>
    </location>
    <ligand>
        <name>ATP</name>
        <dbReference type="ChEBI" id="CHEBI:30616"/>
    </ligand>
</feature>
<comment type="domain">
    <text evidence="8">The N-terminal region contains the highly conserved SGGXDS motif, predicted to be a P-loop motif involved in ATP binding.</text>
</comment>
<dbReference type="EMBL" id="JBHSTQ010000015">
    <property type="protein sequence ID" value="MFC6387493.1"/>
    <property type="molecule type" value="Genomic_DNA"/>
</dbReference>
<dbReference type="InterPro" id="IPR014729">
    <property type="entry name" value="Rossmann-like_a/b/a_fold"/>
</dbReference>
<dbReference type="EC" id="6.3.4.19" evidence="8"/>
<dbReference type="CDD" id="cd01992">
    <property type="entry name" value="TilS_N"/>
    <property type="match status" value="1"/>
</dbReference>
<dbReference type="Gene3D" id="3.40.50.620">
    <property type="entry name" value="HUPs"/>
    <property type="match status" value="1"/>
</dbReference>
<comment type="similarity">
    <text evidence="8">Belongs to the tRNA(Ile)-lysidine synthase family.</text>
</comment>
<keyword evidence="4 8" id="KW-0819">tRNA processing</keyword>